<comment type="caution">
    <text evidence="1">The sequence shown here is derived from an EMBL/GenBank/DDBJ whole genome shotgun (WGS) entry which is preliminary data.</text>
</comment>
<feature type="non-terminal residue" evidence="1">
    <location>
        <position position="133"/>
    </location>
</feature>
<proteinExistence type="predicted"/>
<reference evidence="1" key="1">
    <citation type="submission" date="2021-06" db="EMBL/GenBank/DDBJ databases">
        <authorList>
            <person name="Kallberg Y."/>
            <person name="Tangrot J."/>
            <person name="Rosling A."/>
        </authorList>
    </citation>
    <scope>NUCLEOTIDE SEQUENCE</scope>
    <source>
        <strain evidence="1">MA461A</strain>
    </source>
</reference>
<evidence type="ECO:0000313" key="2">
    <source>
        <dbReference type="Proteomes" id="UP000789920"/>
    </source>
</evidence>
<dbReference type="Proteomes" id="UP000789920">
    <property type="component" value="Unassembled WGS sequence"/>
</dbReference>
<feature type="non-terminal residue" evidence="1">
    <location>
        <position position="1"/>
    </location>
</feature>
<keyword evidence="2" id="KW-1185">Reference proteome</keyword>
<evidence type="ECO:0000313" key="1">
    <source>
        <dbReference type="EMBL" id="CAG8678417.1"/>
    </source>
</evidence>
<organism evidence="1 2">
    <name type="scientific">Racocetra persica</name>
    <dbReference type="NCBI Taxonomy" id="160502"/>
    <lineage>
        <taxon>Eukaryota</taxon>
        <taxon>Fungi</taxon>
        <taxon>Fungi incertae sedis</taxon>
        <taxon>Mucoromycota</taxon>
        <taxon>Glomeromycotina</taxon>
        <taxon>Glomeromycetes</taxon>
        <taxon>Diversisporales</taxon>
        <taxon>Gigasporaceae</taxon>
        <taxon>Racocetra</taxon>
    </lineage>
</organism>
<sequence>DSATDEDSSLKLEDSNTVEYLSPVNCSGLLEKAQAAIFLSLDELWNTSNSIGSDINRKPIDRLTPQALKLLPFATAQECEETEAQVRAELSLFEDQVTVSNNTEIERSSEPIAHKNQNLLKWWEDRCISFPLL</sequence>
<dbReference type="EMBL" id="CAJVQC010016661">
    <property type="protein sequence ID" value="CAG8678417.1"/>
    <property type="molecule type" value="Genomic_DNA"/>
</dbReference>
<accession>A0ACA9NYU5</accession>
<protein>
    <submittedName>
        <fullName evidence="1">31405_t:CDS:1</fullName>
    </submittedName>
</protein>
<gene>
    <name evidence="1" type="ORF">RPERSI_LOCUS8995</name>
</gene>
<name>A0ACA9NYU5_9GLOM</name>